<dbReference type="InterPro" id="IPR058771">
    <property type="entry name" value="PWI_CCDC43"/>
</dbReference>
<gene>
    <name evidence="5" type="primary">ccdc43</name>
    <name evidence="5" type="ORF">Bhyg_03046</name>
</gene>
<dbReference type="Proteomes" id="UP001151699">
    <property type="component" value="Chromosome A"/>
</dbReference>
<comment type="caution">
    <text evidence="5">The sequence shown here is derived from an EMBL/GenBank/DDBJ whole genome shotgun (WGS) entry which is preliminary data.</text>
</comment>
<keyword evidence="3" id="KW-0175">Coiled coil</keyword>
<evidence type="ECO:0000256" key="3">
    <source>
        <dbReference type="ARBA" id="ARBA00023054"/>
    </source>
</evidence>
<comment type="similarity">
    <text evidence="1">Belongs to the CCDC43 family.</text>
</comment>
<dbReference type="InterPro" id="IPR037666">
    <property type="entry name" value="CCDC43"/>
</dbReference>
<sequence length="175" mass="20034">MATGENFFTWLNIKLRELKTDENVYGSYISGILDSDESSEEKKEALEEILSQIIEVDIETHLQTILEKWQQCNAKIVEHPRVAEDVNTKLAKLMESNSLPTTVVRQHYTPEELRIREQILAQYSQVELDECQEDDVNNGAGVASDPIMIKNTNASDVAQLAKERREQASFFEFNI</sequence>
<dbReference type="PANTHER" id="PTHR31684:SF2">
    <property type="entry name" value="COILED-COIL DOMAIN-CONTAINING PROTEIN 43"/>
    <property type="match status" value="1"/>
</dbReference>
<feature type="domain" description="CCDC43 PWI-like" evidence="4">
    <location>
        <begin position="2"/>
        <end position="74"/>
    </location>
</feature>
<evidence type="ECO:0000313" key="5">
    <source>
        <dbReference type="EMBL" id="KAJ6647823.1"/>
    </source>
</evidence>
<protein>
    <recommendedName>
        <fullName evidence="2">Coiled-coil domain-containing protein 43</fullName>
    </recommendedName>
</protein>
<accession>A0A9Q0NCK6</accession>
<evidence type="ECO:0000259" key="4">
    <source>
        <dbReference type="Pfam" id="PF26091"/>
    </source>
</evidence>
<dbReference type="PANTHER" id="PTHR31684">
    <property type="entry name" value="COILED-COIL DOMAIN-CONTAINING PROTEIN 43"/>
    <property type="match status" value="1"/>
</dbReference>
<dbReference type="Pfam" id="PF26091">
    <property type="entry name" value="PWI_CCDC43"/>
    <property type="match status" value="1"/>
</dbReference>
<dbReference type="AlphaFoldDB" id="A0A9Q0NCK6"/>
<evidence type="ECO:0000313" key="6">
    <source>
        <dbReference type="Proteomes" id="UP001151699"/>
    </source>
</evidence>
<dbReference type="OrthoDB" id="2187466at2759"/>
<reference evidence="5" key="1">
    <citation type="submission" date="2022-07" db="EMBL/GenBank/DDBJ databases">
        <authorList>
            <person name="Trinca V."/>
            <person name="Uliana J.V.C."/>
            <person name="Torres T.T."/>
            <person name="Ward R.J."/>
            <person name="Monesi N."/>
        </authorList>
    </citation>
    <scope>NUCLEOTIDE SEQUENCE</scope>
    <source>
        <strain evidence="5">HSMRA1968</strain>
        <tissue evidence="5">Whole embryos</tissue>
    </source>
</reference>
<organism evidence="5 6">
    <name type="scientific">Pseudolycoriella hygida</name>
    <dbReference type="NCBI Taxonomy" id="35572"/>
    <lineage>
        <taxon>Eukaryota</taxon>
        <taxon>Metazoa</taxon>
        <taxon>Ecdysozoa</taxon>
        <taxon>Arthropoda</taxon>
        <taxon>Hexapoda</taxon>
        <taxon>Insecta</taxon>
        <taxon>Pterygota</taxon>
        <taxon>Neoptera</taxon>
        <taxon>Endopterygota</taxon>
        <taxon>Diptera</taxon>
        <taxon>Nematocera</taxon>
        <taxon>Sciaroidea</taxon>
        <taxon>Sciaridae</taxon>
        <taxon>Pseudolycoriella</taxon>
    </lineage>
</organism>
<dbReference type="EMBL" id="WJQU01000001">
    <property type="protein sequence ID" value="KAJ6647823.1"/>
    <property type="molecule type" value="Genomic_DNA"/>
</dbReference>
<evidence type="ECO:0000256" key="1">
    <source>
        <dbReference type="ARBA" id="ARBA00005305"/>
    </source>
</evidence>
<keyword evidence="6" id="KW-1185">Reference proteome</keyword>
<proteinExistence type="inferred from homology"/>
<evidence type="ECO:0000256" key="2">
    <source>
        <dbReference type="ARBA" id="ARBA00016648"/>
    </source>
</evidence>
<name>A0A9Q0NCK6_9DIPT</name>